<feature type="non-terminal residue" evidence="1">
    <location>
        <position position="1"/>
    </location>
</feature>
<dbReference type="AlphaFoldDB" id="A0A1B6GAG6"/>
<name>A0A1B6GAG6_9HEMI</name>
<feature type="non-terminal residue" evidence="1">
    <location>
        <position position="106"/>
    </location>
</feature>
<gene>
    <name evidence="2" type="ORF">g.4818</name>
    <name evidence="1" type="ORF">g.4820</name>
</gene>
<dbReference type="EMBL" id="GECZ01010347">
    <property type="protein sequence ID" value="JAS59422.1"/>
    <property type="molecule type" value="Transcribed_RNA"/>
</dbReference>
<proteinExistence type="predicted"/>
<protein>
    <submittedName>
        <fullName evidence="1">Uncharacterized protein</fullName>
    </submittedName>
</protein>
<accession>A0A1B6GAG6</accession>
<reference evidence="1" key="1">
    <citation type="submission" date="2015-11" db="EMBL/GenBank/DDBJ databases">
        <title>De novo transcriptome assembly of four potential Pierce s Disease insect vectors from Arizona vineyards.</title>
        <authorList>
            <person name="Tassone E.E."/>
        </authorList>
    </citation>
    <scope>NUCLEOTIDE SEQUENCE</scope>
</reference>
<dbReference type="EMBL" id="GECZ01001400">
    <property type="protein sequence ID" value="JAS68369.1"/>
    <property type="molecule type" value="Transcribed_RNA"/>
</dbReference>
<sequence length="106" mass="12056">GLHNSRPTLKYGHGHSLEERSLFELDSQFSIPEKHPLFGWIISNLTPEQEAYIVGRLLYINSVTCIKWMKADLNNNGTIEKNHKPLRLVEFVPVEKGCRADVNSPA</sequence>
<organism evidence="1">
    <name type="scientific">Cuerna arida</name>
    <dbReference type="NCBI Taxonomy" id="1464854"/>
    <lineage>
        <taxon>Eukaryota</taxon>
        <taxon>Metazoa</taxon>
        <taxon>Ecdysozoa</taxon>
        <taxon>Arthropoda</taxon>
        <taxon>Hexapoda</taxon>
        <taxon>Insecta</taxon>
        <taxon>Pterygota</taxon>
        <taxon>Neoptera</taxon>
        <taxon>Paraneoptera</taxon>
        <taxon>Hemiptera</taxon>
        <taxon>Auchenorrhyncha</taxon>
        <taxon>Membracoidea</taxon>
        <taxon>Cicadellidae</taxon>
        <taxon>Cicadellinae</taxon>
        <taxon>Proconiini</taxon>
        <taxon>Cuerna</taxon>
    </lineage>
</organism>
<evidence type="ECO:0000313" key="1">
    <source>
        <dbReference type="EMBL" id="JAS59422.1"/>
    </source>
</evidence>
<evidence type="ECO:0000313" key="2">
    <source>
        <dbReference type="EMBL" id="JAS68369.1"/>
    </source>
</evidence>